<keyword evidence="4" id="KW-1185">Reference proteome</keyword>
<feature type="region of interest" description="Disordered" evidence="1">
    <location>
        <begin position="115"/>
        <end position="160"/>
    </location>
</feature>
<keyword evidence="2" id="KW-1133">Transmembrane helix</keyword>
<feature type="transmembrane region" description="Helical" evidence="2">
    <location>
        <begin position="298"/>
        <end position="316"/>
    </location>
</feature>
<name>A0AA96LBQ2_9BACL</name>
<feature type="transmembrane region" description="Helical" evidence="2">
    <location>
        <begin position="253"/>
        <end position="271"/>
    </location>
</feature>
<dbReference type="EMBL" id="CP130318">
    <property type="protein sequence ID" value="WNQ10747.1"/>
    <property type="molecule type" value="Genomic_DNA"/>
</dbReference>
<dbReference type="SUPFAM" id="SSF55961">
    <property type="entry name" value="Bet v1-like"/>
    <property type="match status" value="1"/>
</dbReference>
<dbReference type="InterPro" id="IPR025695">
    <property type="entry name" value="DoxX-like"/>
</dbReference>
<dbReference type="AlphaFoldDB" id="A0AA96LBQ2"/>
<evidence type="ECO:0000313" key="3">
    <source>
        <dbReference type="EMBL" id="WNQ10747.1"/>
    </source>
</evidence>
<keyword evidence="2" id="KW-0472">Membrane</keyword>
<feature type="compositionally biased region" description="Basic and acidic residues" evidence="1">
    <location>
        <begin position="115"/>
        <end position="128"/>
    </location>
</feature>
<feature type="transmembrane region" description="Helical" evidence="2">
    <location>
        <begin position="323"/>
        <end position="341"/>
    </location>
</feature>
<reference evidence="3 4" key="1">
    <citation type="submission" date="2022-02" db="EMBL/GenBank/DDBJ databases">
        <title>Paenibacillus sp. MBLB1776 Whole Genome Shotgun Sequencing.</title>
        <authorList>
            <person name="Hwang C.Y."/>
            <person name="Cho E.-S."/>
            <person name="Seo M.-J."/>
        </authorList>
    </citation>
    <scope>NUCLEOTIDE SEQUENCE [LARGE SCALE GENOMIC DNA]</scope>
    <source>
        <strain evidence="3 4">MBLB1776</strain>
    </source>
</reference>
<proteinExistence type="predicted"/>
<gene>
    <name evidence="3" type="ORF">MJA45_24505</name>
</gene>
<protein>
    <submittedName>
        <fullName evidence="3">DoxX-like family protein</fullName>
    </submittedName>
</protein>
<evidence type="ECO:0000313" key="4">
    <source>
        <dbReference type="Proteomes" id="UP001305702"/>
    </source>
</evidence>
<accession>A0AA96LBQ2</accession>
<feature type="region of interest" description="Disordered" evidence="1">
    <location>
        <begin position="172"/>
        <end position="192"/>
    </location>
</feature>
<feature type="compositionally biased region" description="Low complexity" evidence="1">
    <location>
        <begin position="172"/>
        <end position="184"/>
    </location>
</feature>
<dbReference type="KEGG" id="paun:MJA45_24505"/>
<feature type="transmembrane region" description="Helical" evidence="2">
    <location>
        <begin position="347"/>
        <end position="369"/>
    </location>
</feature>
<dbReference type="Pfam" id="PF13781">
    <property type="entry name" value="DoxX_3"/>
    <property type="match status" value="1"/>
</dbReference>
<dbReference type="RefSeq" id="WP_315604521.1">
    <property type="nucleotide sequence ID" value="NZ_CP130318.1"/>
</dbReference>
<sequence length="386" mass="42329">MAKSRPIYVEIDIRGGMDRLWDYTQNPEKHREWDLRFTDIRYLPKEKEHEPQRFRYETRIGFGLRIRGDGETTAVVEGPGGERTSALRFGSGQALSLIREGAGYWKYIPLADPEGGHSDSGGKRERPAEGSPSGGTRGTSVEASGSAEETARTRADGDSAASAFEGSVSPLAASGGPAAPVGPVQPEPSHQSQGVVRFLTRYDYRTRFGLPGRLVDRLLFRPLMGWATAWSFDCLRLWIERGIAPAVSLQRSLIHYTAVFLLTFLWIYHGLVPKLLFTYTGERELLGELGSVFAGKETAVLAAVGIGEILFGLLHWRFHRSRLLYYADLAGLVLLLIGAAVSSPMVLAAPFNPVSLNVSMAGLALIALWTRRDLPSASRCRRSPGG</sequence>
<dbReference type="Proteomes" id="UP001305702">
    <property type="component" value="Chromosome"/>
</dbReference>
<evidence type="ECO:0000256" key="1">
    <source>
        <dbReference type="SAM" id="MobiDB-lite"/>
    </source>
</evidence>
<evidence type="ECO:0000256" key="2">
    <source>
        <dbReference type="SAM" id="Phobius"/>
    </source>
</evidence>
<organism evidence="3 4">
    <name type="scientific">Paenibacillus aurantius</name>
    <dbReference type="NCBI Taxonomy" id="2918900"/>
    <lineage>
        <taxon>Bacteria</taxon>
        <taxon>Bacillati</taxon>
        <taxon>Bacillota</taxon>
        <taxon>Bacilli</taxon>
        <taxon>Bacillales</taxon>
        <taxon>Paenibacillaceae</taxon>
        <taxon>Paenibacillus</taxon>
    </lineage>
</organism>
<keyword evidence="2" id="KW-0812">Transmembrane</keyword>